<organism evidence="3 4">
    <name type="scientific">Carpinus fangiana</name>
    <dbReference type="NCBI Taxonomy" id="176857"/>
    <lineage>
        <taxon>Eukaryota</taxon>
        <taxon>Viridiplantae</taxon>
        <taxon>Streptophyta</taxon>
        <taxon>Embryophyta</taxon>
        <taxon>Tracheophyta</taxon>
        <taxon>Spermatophyta</taxon>
        <taxon>Magnoliopsida</taxon>
        <taxon>eudicotyledons</taxon>
        <taxon>Gunneridae</taxon>
        <taxon>Pentapetalae</taxon>
        <taxon>rosids</taxon>
        <taxon>fabids</taxon>
        <taxon>Fagales</taxon>
        <taxon>Betulaceae</taxon>
        <taxon>Carpinus</taxon>
    </lineage>
</organism>
<evidence type="ECO:0008006" key="5">
    <source>
        <dbReference type="Google" id="ProtNLM"/>
    </source>
</evidence>
<dbReference type="GO" id="GO:0003824">
    <property type="term" value="F:catalytic activity"/>
    <property type="evidence" value="ECO:0007669"/>
    <property type="project" value="InterPro"/>
</dbReference>
<dbReference type="SUPFAM" id="SSF52096">
    <property type="entry name" value="ClpP/crotonase"/>
    <property type="match status" value="1"/>
</dbReference>
<dbReference type="CDD" id="cd06558">
    <property type="entry name" value="crotonase-like"/>
    <property type="match status" value="1"/>
</dbReference>
<reference evidence="3 4" key="1">
    <citation type="submission" date="2019-06" db="EMBL/GenBank/DDBJ databases">
        <title>A chromosomal-level reference genome of Carpinus fangiana (Coryloideae, Betulaceae).</title>
        <authorList>
            <person name="Yang X."/>
            <person name="Wang Z."/>
            <person name="Zhang L."/>
            <person name="Hao G."/>
            <person name="Liu J."/>
            <person name="Yang Y."/>
        </authorList>
    </citation>
    <scope>NUCLEOTIDE SEQUENCE [LARGE SCALE GENOMIC DNA]</scope>
    <source>
        <strain evidence="3">Cfa_2016G</strain>
        <tissue evidence="3">Leaf</tissue>
    </source>
</reference>
<dbReference type="AlphaFoldDB" id="A0A5N6KTN0"/>
<dbReference type="EMBL" id="VIBQ01000012">
    <property type="protein sequence ID" value="KAB8343141.1"/>
    <property type="molecule type" value="Genomic_DNA"/>
</dbReference>
<dbReference type="OrthoDB" id="970827at2759"/>
<accession>A0A5N6KTN0</accession>
<comment type="similarity">
    <text evidence="1 2">Belongs to the enoyl-CoA hydratase/isomerase family.</text>
</comment>
<name>A0A5N6KTN0_9ROSI</name>
<dbReference type="Proteomes" id="UP000327013">
    <property type="component" value="Unassembled WGS sequence"/>
</dbReference>
<gene>
    <name evidence="3" type="ORF">FH972_022732</name>
</gene>
<dbReference type="PANTHER" id="PTHR43802:SF1">
    <property type="entry name" value="IP11341P-RELATED"/>
    <property type="match status" value="1"/>
</dbReference>
<dbReference type="PROSITE" id="PS00166">
    <property type="entry name" value="ENOYL_COA_HYDRATASE"/>
    <property type="match status" value="1"/>
</dbReference>
<sequence length="164" mass="17728">MLLQKPVIAAISGPAVAGGLELALWCDLRIADSTAYFGVLCRLRGVPLIDGGTVRLPRLIGLSAASDMILTGREVDAQEAKNMNLVNYFVESADGVFEKALEIARTLDSHPQRCMRNDRLSMIKSAYGLSTEALLKQEFAYGMDTLNSAEFGGAVEAFVTRSKI</sequence>
<evidence type="ECO:0000313" key="3">
    <source>
        <dbReference type="EMBL" id="KAB8343141.1"/>
    </source>
</evidence>
<evidence type="ECO:0000256" key="1">
    <source>
        <dbReference type="ARBA" id="ARBA00005254"/>
    </source>
</evidence>
<proteinExistence type="inferred from homology"/>
<evidence type="ECO:0000313" key="4">
    <source>
        <dbReference type="Proteomes" id="UP000327013"/>
    </source>
</evidence>
<protein>
    <recommendedName>
        <fullName evidence="5">Enoyl-CoA hydratase</fullName>
    </recommendedName>
</protein>
<evidence type="ECO:0000256" key="2">
    <source>
        <dbReference type="RuleBase" id="RU003707"/>
    </source>
</evidence>
<dbReference type="PANTHER" id="PTHR43802">
    <property type="entry name" value="ENOYL-COA HYDRATASE"/>
    <property type="match status" value="1"/>
</dbReference>
<comment type="caution">
    <text evidence="3">The sequence shown here is derived from an EMBL/GenBank/DDBJ whole genome shotgun (WGS) entry which is preliminary data.</text>
</comment>
<dbReference type="InterPro" id="IPR018376">
    <property type="entry name" value="Enoyl-CoA_hyd/isom_CS"/>
</dbReference>
<dbReference type="Gene3D" id="3.90.226.10">
    <property type="entry name" value="2-enoyl-CoA Hydratase, Chain A, domain 1"/>
    <property type="match status" value="1"/>
</dbReference>
<dbReference type="Gene3D" id="1.10.287.2460">
    <property type="match status" value="1"/>
</dbReference>
<dbReference type="InterPro" id="IPR001753">
    <property type="entry name" value="Enoyl-CoA_hydra/iso"/>
</dbReference>
<dbReference type="Pfam" id="PF00378">
    <property type="entry name" value="ECH_1"/>
    <property type="match status" value="1"/>
</dbReference>
<dbReference type="InterPro" id="IPR029045">
    <property type="entry name" value="ClpP/crotonase-like_dom_sf"/>
</dbReference>
<keyword evidence="4" id="KW-1185">Reference proteome</keyword>